<name>A0A426YI23_ENSVE</name>
<dbReference type="AlphaFoldDB" id="A0A426YI23"/>
<comment type="caution">
    <text evidence="1">The sequence shown here is derived from an EMBL/GenBank/DDBJ whole genome shotgun (WGS) entry which is preliminary data.</text>
</comment>
<reference evidence="1 2" key="1">
    <citation type="journal article" date="2014" name="Agronomy (Basel)">
        <title>A Draft Genome Sequence for Ensete ventricosum, the Drought-Tolerant Tree Against Hunger.</title>
        <authorList>
            <person name="Harrison J."/>
            <person name="Moore K.A."/>
            <person name="Paszkiewicz K."/>
            <person name="Jones T."/>
            <person name="Grant M."/>
            <person name="Ambacheew D."/>
            <person name="Muzemil S."/>
            <person name="Studholme D.J."/>
        </authorList>
    </citation>
    <scope>NUCLEOTIDE SEQUENCE [LARGE SCALE GENOMIC DNA]</scope>
</reference>
<sequence length="125" mass="13915">KMGDEALKKRSRVATFGQPVGATGSSAKTLAEKGKEPAEVEEVLECGYSIRELCEVDGRAGADRYFIAHMSKLPQAKGDKLLMPWWSLFFESTRVWTEGPLATEYLRGLFTPSSRISYMNAPHRS</sequence>
<dbReference type="Proteomes" id="UP000287651">
    <property type="component" value="Unassembled WGS sequence"/>
</dbReference>
<accession>A0A426YI23</accession>
<evidence type="ECO:0000313" key="1">
    <source>
        <dbReference type="EMBL" id="RRT51385.1"/>
    </source>
</evidence>
<evidence type="ECO:0000313" key="2">
    <source>
        <dbReference type="Proteomes" id="UP000287651"/>
    </source>
</evidence>
<feature type="non-terminal residue" evidence="1">
    <location>
        <position position="1"/>
    </location>
</feature>
<proteinExistence type="predicted"/>
<organism evidence="1 2">
    <name type="scientific">Ensete ventricosum</name>
    <name type="common">Abyssinian banana</name>
    <name type="synonym">Musa ensete</name>
    <dbReference type="NCBI Taxonomy" id="4639"/>
    <lineage>
        <taxon>Eukaryota</taxon>
        <taxon>Viridiplantae</taxon>
        <taxon>Streptophyta</taxon>
        <taxon>Embryophyta</taxon>
        <taxon>Tracheophyta</taxon>
        <taxon>Spermatophyta</taxon>
        <taxon>Magnoliopsida</taxon>
        <taxon>Liliopsida</taxon>
        <taxon>Zingiberales</taxon>
        <taxon>Musaceae</taxon>
        <taxon>Ensete</taxon>
    </lineage>
</organism>
<gene>
    <name evidence="1" type="ORF">B296_00051145</name>
</gene>
<dbReference type="EMBL" id="AMZH03012251">
    <property type="protein sequence ID" value="RRT51385.1"/>
    <property type="molecule type" value="Genomic_DNA"/>
</dbReference>
<protein>
    <submittedName>
        <fullName evidence="1">Uncharacterized protein</fullName>
    </submittedName>
</protein>